<gene>
    <name evidence="1" type="ORF">AGERDE_LOCUS4802</name>
</gene>
<comment type="caution">
    <text evidence="1">The sequence shown here is derived from an EMBL/GenBank/DDBJ whole genome shotgun (WGS) entry which is preliminary data.</text>
</comment>
<sequence length="77" mass="9038">MIQYRPKKQRKIIAYKEDELDNLSPDLSPELIIQLPLPSPSLTETIFDHELQQKQDEDDNNFIQWTRGDNEIIVSAN</sequence>
<reference evidence="1" key="1">
    <citation type="submission" date="2021-06" db="EMBL/GenBank/DDBJ databases">
        <authorList>
            <person name="Kallberg Y."/>
            <person name="Tangrot J."/>
            <person name="Rosling A."/>
        </authorList>
    </citation>
    <scope>NUCLEOTIDE SEQUENCE</scope>
    <source>
        <strain evidence="1">MT106</strain>
    </source>
</reference>
<keyword evidence="2" id="KW-1185">Reference proteome</keyword>
<protein>
    <submittedName>
        <fullName evidence="1">5094_t:CDS:1</fullName>
    </submittedName>
</protein>
<evidence type="ECO:0000313" key="2">
    <source>
        <dbReference type="Proteomes" id="UP000789831"/>
    </source>
</evidence>
<organism evidence="1 2">
    <name type="scientific">Ambispora gerdemannii</name>
    <dbReference type="NCBI Taxonomy" id="144530"/>
    <lineage>
        <taxon>Eukaryota</taxon>
        <taxon>Fungi</taxon>
        <taxon>Fungi incertae sedis</taxon>
        <taxon>Mucoromycota</taxon>
        <taxon>Glomeromycotina</taxon>
        <taxon>Glomeromycetes</taxon>
        <taxon>Archaeosporales</taxon>
        <taxon>Ambisporaceae</taxon>
        <taxon>Ambispora</taxon>
    </lineage>
</organism>
<evidence type="ECO:0000313" key="1">
    <source>
        <dbReference type="EMBL" id="CAG8512240.1"/>
    </source>
</evidence>
<name>A0A9N9F5Q1_9GLOM</name>
<dbReference type="EMBL" id="CAJVPL010000585">
    <property type="protein sequence ID" value="CAG8512240.1"/>
    <property type="molecule type" value="Genomic_DNA"/>
</dbReference>
<dbReference type="AlphaFoldDB" id="A0A9N9F5Q1"/>
<accession>A0A9N9F5Q1</accession>
<dbReference type="Proteomes" id="UP000789831">
    <property type="component" value="Unassembled WGS sequence"/>
</dbReference>
<proteinExistence type="predicted"/>